<feature type="domain" description="Methyltransferase FkbM" evidence="1">
    <location>
        <begin position="92"/>
        <end position="247"/>
    </location>
</feature>
<dbReference type="InterPro" id="IPR052514">
    <property type="entry name" value="SAM-dependent_MTase"/>
</dbReference>
<organism evidence="2 3">
    <name type="scientific">Flavobacterium orientale</name>
    <dbReference type="NCBI Taxonomy" id="1756020"/>
    <lineage>
        <taxon>Bacteria</taxon>
        <taxon>Pseudomonadati</taxon>
        <taxon>Bacteroidota</taxon>
        <taxon>Flavobacteriia</taxon>
        <taxon>Flavobacteriales</taxon>
        <taxon>Flavobacteriaceae</taxon>
        <taxon>Flavobacterium</taxon>
    </lineage>
</organism>
<proteinExistence type="predicted"/>
<dbReference type="EMBL" id="BMFG01000001">
    <property type="protein sequence ID" value="GGD15025.1"/>
    <property type="molecule type" value="Genomic_DNA"/>
</dbReference>
<reference evidence="2" key="2">
    <citation type="submission" date="2020-09" db="EMBL/GenBank/DDBJ databases">
        <authorList>
            <person name="Sun Q."/>
            <person name="Zhou Y."/>
        </authorList>
    </citation>
    <scope>NUCLEOTIDE SEQUENCE</scope>
    <source>
        <strain evidence="2">CGMCC 1.12506</strain>
    </source>
</reference>
<reference evidence="2" key="1">
    <citation type="journal article" date="2014" name="Int. J. Syst. Evol. Microbiol.">
        <title>Complete genome sequence of Corynebacterium casei LMG S-19264T (=DSM 44701T), isolated from a smear-ripened cheese.</title>
        <authorList>
            <consortium name="US DOE Joint Genome Institute (JGI-PGF)"/>
            <person name="Walter F."/>
            <person name="Albersmeier A."/>
            <person name="Kalinowski J."/>
            <person name="Ruckert C."/>
        </authorList>
    </citation>
    <scope>NUCLEOTIDE SEQUENCE</scope>
    <source>
        <strain evidence="2">CGMCC 1.12506</strain>
    </source>
</reference>
<dbReference type="InterPro" id="IPR006342">
    <property type="entry name" value="FkbM_mtfrase"/>
</dbReference>
<dbReference type="PANTHER" id="PTHR34203">
    <property type="entry name" value="METHYLTRANSFERASE, FKBM FAMILY PROTEIN"/>
    <property type="match status" value="1"/>
</dbReference>
<dbReference type="NCBIfam" id="TIGR01444">
    <property type="entry name" value="fkbM_fam"/>
    <property type="match status" value="1"/>
</dbReference>
<dbReference type="SUPFAM" id="SSF53335">
    <property type="entry name" value="S-adenosyl-L-methionine-dependent methyltransferases"/>
    <property type="match status" value="1"/>
</dbReference>
<dbReference type="PANTHER" id="PTHR34203:SF15">
    <property type="entry name" value="SLL1173 PROTEIN"/>
    <property type="match status" value="1"/>
</dbReference>
<name>A0A917D9U0_9FLAO</name>
<comment type="caution">
    <text evidence="2">The sequence shown here is derived from an EMBL/GenBank/DDBJ whole genome shotgun (WGS) entry which is preliminary data.</text>
</comment>
<evidence type="ECO:0000313" key="3">
    <source>
        <dbReference type="Proteomes" id="UP000625735"/>
    </source>
</evidence>
<dbReference type="Proteomes" id="UP000625735">
    <property type="component" value="Unassembled WGS sequence"/>
</dbReference>
<dbReference type="RefSeq" id="WP_188360689.1">
    <property type="nucleotide sequence ID" value="NZ_BMFG01000001.1"/>
</dbReference>
<protein>
    <recommendedName>
        <fullName evidence="1">Methyltransferase FkbM domain-containing protein</fullName>
    </recommendedName>
</protein>
<dbReference type="Gene3D" id="3.40.50.150">
    <property type="entry name" value="Vaccinia Virus protein VP39"/>
    <property type="match status" value="1"/>
</dbReference>
<dbReference type="AlphaFoldDB" id="A0A917D9U0"/>
<dbReference type="Pfam" id="PF05050">
    <property type="entry name" value="Methyltransf_21"/>
    <property type="match status" value="1"/>
</dbReference>
<accession>A0A917D9U0</accession>
<evidence type="ECO:0000259" key="1">
    <source>
        <dbReference type="Pfam" id="PF05050"/>
    </source>
</evidence>
<sequence length="297" mass="34819">MKIVKKLKKRYTEFKRHPVTSYFPIGAIYRYVYFNVKVLFLKECNYDWINGLKFIARKGDAGIVSNIYHGLYEFEDSIFLLHYTKSSDVFFDIGANLGHYSLILSGSKNCLSYSFEPVPETFSQLKKQVLHNKLHDKISIFNLGFSNQTGFLYFSTDKGVMNHIVSYQEEKSIQIPVTTLDDWCKTVQPTIMKIDVEGFEKFVIEGGIQTIKNTNLKVILIEFNKSGKKYGVTDEEVYQRLLDFGFSPYAYSYQTKELLLLEKYNLNRFNTLMVRDLAFVEKQLLSDYRVKIFSKWY</sequence>
<gene>
    <name evidence="2" type="ORF">GCM10011343_02550</name>
</gene>
<evidence type="ECO:0000313" key="2">
    <source>
        <dbReference type="EMBL" id="GGD15025.1"/>
    </source>
</evidence>
<keyword evidence="3" id="KW-1185">Reference proteome</keyword>
<dbReference type="InterPro" id="IPR029063">
    <property type="entry name" value="SAM-dependent_MTases_sf"/>
</dbReference>